<reference evidence="1" key="1">
    <citation type="journal article" date="2015" name="Nature">
        <title>Complex archaea that bridge the gap between prokaryotes and eukaryotes.</title>
        <authorList>
            <person name="Spang A."/>
            <person name="Saw J.H."/>
            <person name="Jorgensen S.L."/>
            <person name="Zaremba-Niedzwiedzka K."/>
            <person name="Martijn J."/>
            <person name="Lind A.E."/>
            <person name="van Eijk R."/>
            <person name="Schleper C."/>
            <person name="Guy L."/>
            <person name="Ettema T.J."/>
        </authorList>
    </citation>
    <scope>NUCLEOTIDE SEQUENCE</scope>
</reference>
<dbReference type="EMBL" id="LAZR01068046">
    <property type="protein sequence ID" value="KKK50392.1"/>
    <property type="molecule type" value="Genomic_DNA"/>
</dbReference>
<organism evidence="1">
    <name type="scientific">marine sediment metagenome</name>
    <dbReference type="NCBI Taxonomy" id="412755"/>
    <lineage>
        <taxon>unclassified sequences</taxon>
        <taxon>metagenomes</taxon>
        <taxon>ecological metagenomes</taxon>
    </lineage>
</organism>
<comment type="caution">
    <text evidence="1">The sequence shown here is derived from an EMBL/GenBank/DDBJ whole genome shotgun (WGS) entry which is preliminary data.</text>
</comment>
<accession>A0A0F8W135</accession>
<gene>
    <name evidence="1" type="ORF">LCGC14_3125460</name>
</gene>
<evidence type="ECO:0000313" key="1">
    <source>
        <dbReference type="EMBL" id="KKK50392.1"/>
    </source>
</evidence>
<protein>
    <submittedName>
        <fullName evidence="1">Uncharacterized protein</fullName>
    </submittedName>
</protein>
<sequence length="124" mass="13614">MTRRSLFAAVAGILSAIGLKAYAQPVRGHMSDCSLHNEPAYPRAPCDCGLDNSKQMFVAARGFHDTWISGATIVFYVCVDGFYWYANFIPSPEWTPPRLSPGAILYLRSDPCALTVLNAEDIPT</sequence>
<name>A0A0F8W135_9ZZZZ</name>
<dbReference type="AlphaFoldDB" id="A0A0F8W135"/>
<proteinExistence type="predicted"/>